<dbReference type="AlphaFoldDB" id="A0A7J6LZ96"/>
<keyword evidence="9" id="KW-0269">Exonuclease</keyword>
<evidence type="ECO:0000313" key="10">
    <source>
        <dbReference type="Proteomes" id="UP000572268"/>
    </source>
</evidence>
<dbReference type="PANTHER" id="PTHR13522:SF3">
    <property type="entry name" value="U6 SNRNA PHOSPHODIESTERASE 1"/>
    <property type="match status" value="1"/>
</dbReference>
<evidence type="ECO:0000256" key="8">
    <source>
        <dbReference type="SAM" id="Phobius"/>
    </source>
</evidence>
<feature type="transmembrane region" description="Helical" evidence="8">
    <location>
        <begin position="164"/>
        <end position="188"/>
    </location>
</feature>
<keyword evidence="3" id="KW-0456">Lyase</keyword>
<dbReference type="InterPro" id="IPR027521">
    <property type="entry name" value="Usb1"/>
</dbReference>
<feature type="transmembrane region" description="Helical" evidence="8">
    <location>
        <begin position="104"/>
        <end position="126"/>
    </location>
</feature>
<feature type="transmembrane region" description="Helical" evidence="8">
    <location>
        <begin position="194"/>
        <end position="216"/>
    </location>
</feature>
<dbReference type="Proteomes" id="UP000572268">
    <property type="component" value="Unassembled WGS sequence"/>
</dbReference>
<accession>A0A7J6LZ96</accession>
<dbReference type="GO" id="GO:0016829">
    <property type="term" value="F:lyase activity"/>
    <property type="evidence" value="ECO:0007669"/>
    <property type="project" value="UniProtKB-KW"/>
</dbReference>
<evidence type="ECO:0000256" key="6">
    <source>
        <dbReference type="ARBA" id="ARBA00030030"/>
    </source>
</evidence>
<dbReference type="GO" id="GO:0000175">
    <property type="term" value="F:3'-5'-RNA exonuclease activity"/>
    <property type="evidence" value="ECO:0007669"/>
    <property type="project" value="TreeGrafter"/>
</dbReference>
<keyword evidence="8" id="KW-1133">Transmembrane helix</keyword>
<keyword evidence="8" id="KW-0472">Membrane</keyword>
<evidence type="ECO:0000256" key="1">
    <source>
        <dbReference type="ARBA" id="ARBA00022722"/>
    </source>
</evidence>
<keyword evidence="8" id="KW-0812">Transmembrane</keyword>
<evidence type="ECO:0000256" key="7">
    <source>
        <dbReference type="SAM" id="MobiDB-lite"/>
    </source>
</evidence>
<feature type="transmembrane region" description="Helical" evidence="8">
    <location>
        <begin position="223"/>
        <end position="247"/>
    </location>
</feature>
<keyword evidence="4" id="KW-0539">Nucleus</keyword>
<feature type="region of interest" description="Disordered" evidence="7">
    <location>
        <begin position="298"/>
        <end position="338"/>
    </location>
</feature>
<name>A0A7J6LZ96_PEROL</name>
<dbReference type="Pfam" id="PF09749">
    <property type="entry name" value="HVSL"/>
    <property type="match status" value="1"/>
</dbReference>
<evidence type="ECO:0000313" key="9">
    <source>
        <dbReference type="EMBL" id="KAF4664131.1"/>
    </source>
</evidence>
<gene>
    <name evidence="9" type="primary">USB1</name>
    <name evidence="9" type="ORF">FOL46_004388</name>
</gene>
<evidence type="ECO:0000256" key="2">
    <source>
        <dbReference type="ARBA" id="ARBA00022801"/>
    </source>
</evidence>
<dbReference type="EMBL" id="JABANN010000268">
    <property type="protein sequence ID" value="KAF4664131.1"/>
    <property type="molecule type" value="Genomic_DNA"/>
</dbReference>
<dbReference type="GO" id="GO:0005634">
    <property type="term" value="C:nucleus"/>
    <property type="evidence" value="ECO:0007669"/>
    <property type="project" value="TreeGrafter"/>
</dbReference>
<evidence type="ECO:0000256" key="3">
    <source>
        <dbReference type="ARBA" id="ARBA00023239"/>
    </source>
</evidence>
<comment type="caution">
    <text evidence="9">The sequence shown here is derived from an EMBL/GenBank/DDBJ whole genome shotgun (WGS) entry which is preliminary data.</text>
</comment>
<sequence>MSGALSRDRSPPVSPAVSALSATSEASFKSVRGAQIGRGRTAKLTGASRSSGPLVRSWFSKVVSVSVPNNAADDDTPGPFEQLLVVAFAVASSHSEGSLWQQKLYWCMLALAATSLLCVCLVPPGANRKPGGVAAVVGWLPRQVCDFFMLRWPSIIATSLAYRGLVLLAFPMTLGYLLSLVFSCYRFTMYLVYVITYLSFSFPLSTLLLLPVTVIVGPKYLKWILLLLGWSILIYVALSGLIAMYTINNVTQVECPILARIVVQVGDSYSLPFLSGPLTQSASPGACFVGLEAGPLRASSGSSDSSDCDGEGEGVKRELPSPFAGEEDETVEPHADHVNKRIRRIPHIEGNYACTIFLPWTSNEGEDSSLPGLYQSALRRASAFWPGREWEKMPSGSVHCSLSRTVMLKHHLIGLFKRKIATRLRGKPQFTMYVSPSAVDLFLSEDRTTAFLVSPIVEPGPVVSMVHAVDEVMSELDLETFYDPPKPHLSLAWTTIDVEVLCEKVQSLADGEQHFHLSSKSDESAPADDLLGIDVTSAVLRIGKEDTVIPLSDE</sequence>
<keyword evidence="1" id="KW-0540">Nuclease</keyword>
<reference evidence="9 10" key="1">
    <citation type="submission" date="2020-04" db="EMBL/GenBank/DDBJ databases">
        <title>Perkinsus olseni comparative genomics.</title>
        <authorList>
            <person name="Bogema D.R."/>
        </authorList>
    </citation>
    <scope>NUCLEOTIDE SEQUENCE [LARGE SCALE GENOMIC DNA]</scope>
    <source>
        <strain evidence="9">ATCC PRA-31</strain>
    </source>
</reference>
<organism evidence="9 10">
    <name type="scientific">Perkinsus olseni</name>
    <name type="common">Perkinsus atlanticus</name>
    <dbReference type="NCBI Taxonomy" id="32597"/>
    <lineage>
        <taxon>Eukaryota</taxon>
        <taxon>Sar</taxon>
        <taxon>Alveolata</taxon>
        <taxon>Perkinsozoa</taxon>
        <taxon>Perkinsea</taxon>
        <taxon>Perkinsida</taxon>
        <taxon>Perkinsidae</taxon>
        <taxon>Perkinsus</taxon>
    </lineage>
</organism>
<dbReference type="Gene3D" id="3.90.1140.10">
    <property type="entry name" value="Cyclic phosphodiesterase"/>
    <property type="match status" value="1"/>
</dbReference>
<dbReference type="GO" id="GO:0034477">
    <property type="term" value="P:U6 snRNA 3'-end processing"/>
    <property type="evidence" value="ECO:0007669"/>
    <property type="project" value="InterPro"/>
</dbReference>
<dbReference type="PANTHER" id="PTHR13522">
    <property type="entry name" value="U6 SNRNA PHOSPHODIESTERASE 1"/>
    <property type="match status" value="1"/>
</dbReference>
<keyword evidence="2" id="KW-0378">Hydrolase</keyword>
<evidence type="ECO:0000256" key="5">
    <source>
        <dbReference type="ARBA" id="ARBA00029543"/>
    </source>
</evidence>
<proteinExistence type="predicted"/>
<evidence type="ECO:0000256" key="4">
    <source>
        <dbReference type="ARBA" id="ARBA00023242"/>
    </source>
</evidence>
<protein>
    <recommendedName>
        <fullName evidence="5">U6 snRNA phosphodiesterase 1</fullName>
    </recommendedName>
    <alternativeName>
        <fullName evidence="6">3'-5' RNA exonuclease USB1</fullName>
    </alternativeName>
</protein>